<feature type="region of interest" description="Disordered" evidence="13">
    <location>
        <begin position="1"/>
        <end position="28"/>
    </location>
</feature>
<organism evidence="15 16">
    <name type="scientific">Schistosoma bovis</name>
    <name type="common">Blood fluke</name>
    <dbReference type="NCBI Taxonomy" id="6184"/>
    <lineage>
        <taxon>Eukaryota</taxon>
        <taxon>Metazoa</taxon>
        <taxon>Spiralia</taxon>
        <taxon>Lophotrochozoa</taxon>
        <taxon>Platyhelminthes</taxon>
        <taxon>Trematoda</taxon>
        <taxon>Digenea</taxon>
        <taxon>Strigeidida</taxon>
        <taxon>Schistosomatoidea</taxon>
        <taxon>Schistosomatidae</taxon>
        <taxon>Schistosoma</taxon>
    </lineage>
</organism>
<gene>
    <name evidence="15" type="ORF">DC041_0010530</name>
</gene>
<keyword evidence="8 12" id="KW-0906">Nuclear pore complex</keyword>
<keyword evidence="6" id="KW-0653">Protein transport</keyword>
<keyword evidence="7" id="KW-0811">Translocation</keyword>
<feature type="domain" description="RRM Nup35-type" evidence="14">
    <location>
        <begin position="249"/>
        <end position="329"/>
    </location>
</feature>
<proteinExistence type="inferred from homology"/>
<dbReference type="GO" id="GO:0051028">
    <property type="term" value="P:mRNA transport"/>
    <property type="evidence" value="ECO:0007669"/>
    <property type="project" value="UniProtKB-UniRule"/>
</dbReference>
<evidence type="ECO:0000256" key="11">
    <source>
        <dbReference type="ARBA" id="ARBA00030250"/>
    </source>
</evidence>
<feature type="region of interest" description="Disordered" evidence="13">
    <location>
        <begin position="98"/>
        <end position="125"/>
    </location>
</feature>
<dbReference type="InterPro" id="IPR012677">
    <property type="entry name" value="Nucleotide-bd_a/b_plait_sf"/>
</dbReference>
<protein>
    <recommendedName>
        <fullName evidence="3">Nucleoporin NUP35</fullName>
    </recommendedName>
    <alternativeName>
        <fullName evidence="11">35 kDa nucleoporin</fullName>
    </alternativeName>
    <alternativeName>
        <fullName evidence="10">Nucleoporin NUP53</fullName>
    </alternativeName>
</protein>
<dbReference type="GO" id="GO:0044615">
    <property type="term" value="C:nuclear pore nuclear basket"/>
    <property type="evidence" value="ECO:0007669"/>
    <property type="project" value="TreeGrafter"/>
</dbReference>
<evidence type="ECO:0000313" key="16">
    <source>
        <dbReference type="Proteomes" id="UP000290809"/>
    </source>
</evidence>
<evidence type="ECO:0000256" key="12">
    <source>
        <dbReference type="PROSITE-ProRule" id="PRU00804"/>
    </source>
</evidence>
<dbReference type="GO" id="GO:0044613">
    <property type="term" value="C:nuclear pore central transport channel"/>
    <property type="evidence" value="ECO:0007669"/>
    <property type="project" value="TreeGrafter"/>
</dbReference>
<feature type="region of interest" description="Disordered" evidence="13">
    <location>
        <begin position="360"/>
        <end position="379"/>
    </location>
</feature>
<accession>A0A430Q2D3</accession>
<evidence type="ECO:0000256" key="13">
    <source>
        <dbReference type="SAM" id="MobiDB-lite"/>
    </source>
</evidence>
<dbReference type="STRING" id="6184.A0A430Q2D3"/>
<dbReference type="GO" id="GO:0017056">
    <property type="term" value="F:structural constituent of nuclear pore"/>
    <property type="evidence" value="ECO:0007669"/>
    <property type="project" value="TreeGrafter"/>
</dbReference>
<dbReference type="AlphaFoldDB" id="A0A430Q2D3"/>
<dbReference type="PANTHER" id="PTHR21527">
    <property type="entry name" value="NUCLEOPORIN NUP35"/>
    <property type="match status" value="1"/>
</dbReference>
<keyword evidence="9 12" id="KW-0539">Nucleus</keyword>
<evidence type="ECO:0000256" key="4">
    <source>
        <dbReference type="ARBA" id="ARBA00022448"/>
    </source>
</evidence>
<dbReference type="GO" id="GO:0005543">
    <property type="term" value="F:phospholipid binding"/>
    <property type="evidence" value="ECO:0007669"/>
    <property type="project" value="TreeGrafter"/>
</dbReference>
<comment type="caution">
    <text evidence="15">The sequence shown here is derived from an EMBL/GenBank/DDBJ whole genome shotgun (WGS) entry which is preliminary data.</text>
</comment>
<dbReference type="Pfam" id="PF05172">
    <property type="entry name" value="RRM_Nup35"/>
    <property type="match status" value="1"/>
</dbReference>
<name>A0A430Q2D3_SCHBO</name>
<evidence type="ECO:0000256" key="2">
    <source>
        <dbReference type="ARBA" id="ARBA00009454"/>
    </source>
</evidence>
<reference evidence="15 16" key="1">
    <citation type="journal article" date="2019" name="PLoS Pathog.">
        <title>Genome sequence of the bovine parasite Schistosoma bovis Tanzania.</title>
        <authorList>
            <person name="Oey H."/>
            <person name="Zakrzewski M."/>
            <person name="Gobert G."/>
            <person name="Gravermann K."/>
            <person name="Stoye J."/>
            <person name="Jones M."/>
            <person name="Mcmanus D."/>
            <person name="Krause L."/>
        </authorList>
    </citation>
    <scope>NUCLEOTIDE SEQUENCE [LARGE SCALE GENOMIC DNA]</scope>
    <source>
        <strain evidence="15 16">TAN1997</strain>
    </source>
</reference>
<evidence type="ECO:0000256" key="10">
    <source>
        <dbReference type="ARBA" id="ARBA00029997"/>
    </source>
</evidence>
<comment type="subcellular location">
    <subcellularLocation>
        <location evidence="1">Nucleus</location>
        <location evidence="1">Nuclear pore complex</location>
    </subcellularLocation>
</comment>
<dbReference type="GO" id="GO:0006607">
    <property type="term" value="P:NLS-bearing protein import into nucleus"/>
    <property type="evidence" value="ECO:0007669"/>
    <property type="project" value="TreeGrafter"/>
</dbReference>
<dbReference type="InterPro" id="IPR007846">
    <property type="entry name" value="RRM_NUP35_dom"/>
</dbReference>
<dbReference type="PANTHER" id="PTHR21527:SF6">
    <property type="entry name" value="NUCLEOPORIN NUP35"/>
    <property type="match status" value="1"/>
</dbReference>
<evidence type="ECO:0000256" key="5">
    <source>
        <dbReference type="ARBA" id="ARBA00022816"/>
    </source>
</evidence>
<keyword evidence="16" id="KW-1185">Reference proteome</keyword>
<dbReference type="SUPFAM" id="SSF54928">
    <property type="entry name" value="RNA-binding domain, RBD"/>
    <property type="match status" value="1"/>
</dbReference>
<dbReference type="Proteomes" id="UP000290809">
    <property type="component" value="Unassembled WGS sequence"/>
</dbReference>
<sequence length="483" mass="52516">MHSSAFSHTEPMTLGSPPVNSIGTGSSTSPGTCQYLPGFLMSENPQVLETVSTSSESKVSRQNAFSLSGNSHNIPASQYNNKLQPRYLSQAHDSIGRRLTSPPTRSMWSTVGGAGVRSKPSADNFGGIKHSTPNYTLGSSTNPPVKQIGVSPFQSPGDSSYHRTPLHNVVNNRPPLVGSPLHNNSILANINDGNKKQDVISTPDRLAEALLSHRSSNDFDNANPHDCWVTVFGCVMIYDLLYVQTSKKFFSILSRPKFRFPPSRAAFILNQFAQLGTIEKHVITNSGNWMHIKYQNKMQAHCALNKNGKVFGDNTMVGVSVCNDSEVMNDDKCGLFSKQTNPCSMNDSLFLSPSNVHHNPMNMKRTTDENCKTTTGAMNKTPLRDLSGLRSLNGVGGVGNGATNSGIDSANIFADKSANNIGRHNSMRSLAASTRPTNLSRTTSVSFIIELLSNFHSLNHKLIVTRLTIIESEEGLNRCFVSV</sequence>
<dbReference type="Gene3D" id="3.30.70.330">
    <property type="match status" value="1"/>
</dbReference>
<evidence type="ECO:0000256" key="3">
    <source>
        <dbReference type="ARBA" id="ARBA00016439"/>
    </source>
</evidence>
<dbReference type="EMBL" id="QMKO01003113">
    <property type="protein sequence ID" value="RTG81860.1"/>
    <property type="molecule type" value="Genomic_DNA"/>
</dbReference>
<dbReference type="FunFam" id="3.30.70.330:FF:000095">
    <property type="entry name" value="Putative Nucleoporin NUP53"/>
    <property type="match status" value="1"/>
</dbReference>
<dbReference type="InterPro" id="IPR035979">
    <property type="entry name" value="RBD_domain_sf"/>
</dbReference>
<evidence type="ECO:0000256" key="6">
    <source>
        <dbReference type="ARBA" id="ARBA00022927"/>
    </source>
</evidence>
<evidence type="ECO:0000256" key="8">
    <source>
        <dbReference type="ARBA" id="ARBA00023132"/>
    </source>
</evidence>
<keyword evidence="4 12" id="KW-0813">Transport</keyword>
<evidence type="ECO:0000256" key="9">
    <source>
        <dbReference type="ARBA" id="ARBA00023242"/>
    </source>
</evidence>
<evidence type="ECO:0000259" key="14">
    <source>
        <dbReference type="PROSITE" id="PS51472"/>
    </source>
</evidence>
<dbReference type="PROSITE" id="PS51472">
    <property type="entry name" value="RRM_NUP35"/>
    <property type="match status" value="1"/>
</dbReference>
<dbReference type="GO" id="GO:0006999">
    <property type="term" value="P:nuclear pore organization"/>
    <property type="evidence" value="ECO:0007669"/>
    <property type="project" value="TreeGrafter"/>
</dbReference>
<comment type="similarity">
    <text evidence="2">Belongs to the Nup35 family.</text>
</comment>
<keyword evidence="5 12" id="KW-0509">mRNA transport</keyword>
<evidence type="ECO:0000256" key="7">
    <source>
        <dbReference type="ARBA" id="ARBA00023010"/>
    </source>
</evidence>
<evidence type="ECO:0000256" key="1">
    <source>
        <dbReference type="ARBA" id="ARBA00004567"/>
    </source>
</evidence>
<evidence type="ECO:0000313" key="15">
    <source>
        <dbReference type="EMBL" id="RTG81860.1"/>
    </source>
</evidence>
<dbReference type="GO" id="GO:0003676">
    <property type="term" value="F:nucleic acid binding"/>
    <property type="evidence" value="ECO:0007669"/>
    <property type="project" value="InterPro"/>
</dbReference>